<evidence type="ECO:0000259" key="1">
    <source>
        <dbReference type="Pfam" id="PF13470"/>
    </source>
</evidence>
<gene>
    <name evidence="2" type="ORF">IQ247_00430</name>
</gene>
<protein>
    <submittedName>
        <fullName evidence="2">Putative toxin-antitoxin system toxin component, PIN family</fullName>
    </submittedName>
</protein>
<dbReference type="SUPFAM" id="SSF88723">
    <property type="entry name" value="PIN domain-like"/>
    <property type="match status" value="1"/>
</dbReference>
<evidence type="ECO:0000313" key="2">
    <source>
        <dbReference type="EMBL" id="MBE9211196.1"/>
    </source>
</evidence>
<dbReference type="EMBL" id="JADEWL010000001">
    <property type="protein sequence ID" value="MBE9211196.1"/>
    <property type="molecule type" value="Genomic_DNA"/>
</dbReference>
<dbReference type="InterPro" id="IPR002850">
    <property type="entry name" value="PIN_toxin-like"/>
</dbReference>
<dbReference type="PANTHER" id="PTHR34610">
    <property type="entry name" value="SSL7007 PROTEIN"/>
    <property type="match status" value="1"/>
</dbReference>
<organism evidence="2 3">
    <name type="scientific">Plectonema cf. radiosum LEGE 06105</name>
    <dbReference type="NCBI Taxonomy" id="945769"/>
    <lineage>
        <taxon>Bacteria</taxon>
        <taxon>Bacillati</taxon>
        <taxon>Cyanobacteriota</taxon>
        <taxon>Cyanophyceae</taxon>
        <taxon>Oscillatoriophycideae</taxon>
        <taxon>Oscillatoriales</taxon>
        <taxon>Microcoleaceae</taxon>
        <taxon>Plectonema</taxon>
    </lineage>
</organism>
<keyword evidence="3" id="KW-1185">Reference proteome</keyword>
<name>A0A8J7FBI2_9CYAN</name>
<evidence type="ECO:0000313" key="3">
    <source>
        <dbReference type="Proteomes" id="UP000620559"/>
    </source>
</evidence>
<dbReference type="PANTHER" id="PTHR34610:SF4">
    <property type="entry name" value="SLL8027 PROTEIN"/>
    <property type="match status" value="1"/>
</dbReference>
<dbReference type="Pfam" id="PF13470">
    <property type="entry name" value="PIN_3"/>
    <property type="match status" value="1"/>
</dbReference>
<comment type="caution">
    <text evidence="2">The sequence shown here is derived from an EMBL/GenBank/DDBJ whole genome shotgun (WGS) entry which is preliminary data.</text>
</comment>
<proteinExistence type="predicted"/>
<dbReference type="InterPro" id="IPR002716">
    <property type="entry name" value="PIN_dom"/>
</dbReference>
<sequence length="141" mass="15856">MTVDLRVVIDTNIIVSALIFGGRISRIRLAWQDDRFTPLVSKATTTELIRVLAYPKFQLTPIEQEDLLSDYILFCEAVAIPDVLPIIPECRDPFDVPFLLLAVVGKADYLVTGDRDLLNLKDNFSCPMITAEDFLNVIDAQ</sequence>
<dbReference type="InterPro" id="IPR029060">
    <property type="entry name" value="PIN-like_dom_sf"/>
</dbReference>
<accession>A0A8J7FBI2</accession>
<dbReference type="Proteomes" id="UP000620559">
    <property type="component" value="Unassembled WGS sequence"/>
</dbReference>
<feature type="domain" description="PIN" evidence="1">
    <location>
        <begin position="6"/>
        <end position="116"/>
    </location>
</feature>
<reference evidence="2" key="1">
    <citation type="submission" date="2020-10" db="EMBL/GenBank/DDBJ databases">
        <authorList>
            <person name="Castelo-Branco R."/>
            <person name="Eusebio N."/>
            <person name="Adriana R."/>
            <person name="Vieira A."/>
            <person name="Brugerolle De Fraissinette N."/>
            <person name="Rezende De Castro R."/>
            <person name="Schneider M.P."/>
            <person name="Vasconcelos V."/>
            <person name="Leao P.N."/>
        </authorList>
    </citation>
    <scope>NUCLEOTIDE SEQUENCE</scope>
    <source>
        <strain evidence="2">LEGE 06105</strain>
    </source>
</reference>
<dbReference type="NCBIfam" id="TIGR00305">
    <property type="entry name" value="putative toxin-antitoxin system toxin component, PIN family"/>
    <property type="match status" value="1"/>
</dbReference>
<dbReference type="AlphaFoldDB" id="A0A8J7FBI2"/>